<dbReference type="GO" id="GO:0005524">
    <property type="term" value="F:ATP binding"/>
    <property type="evidence" value="ECO:0007669"/>
    <property type="project" value="InterPro"/>
</dbReference>
<evidence type="ECO:0000256" key="2">
    <source>
        <dbReference type="ARBA" id="ARBA00022989"/>
    </source>
</evidence>
<keyword evidence="1 4" id="KW-0812">Transmembrane</keyword>
<dbReference type="EMBL" id="LT934113">
    <property type="protein sequence ID" value="VAH32217.1"/>
    <property type="molecule type" value="Genomic_DNA"/>
</dbReference>
<dbReference type="Proteomes" id="UP000324705">
    <property type="component" value="Chromosome 2A"/>
</dbReference>
<evidence type="ECO:0000256" key="3">
    <source>
        <dbReference type="ARBA" id="ARBA00023136"/>
    </source>
</evidence>
<dbReference type="GO" id="GO:0140359">
    <property type="term" value="F:ABC-type transporter activity"/>
    <property type="evidence" value="ECO:0007669"/>
    <property type="project" value="InterPro"/>
</dbReference>
<sequence length="149" mass="15973">MAAGDIAHRITDEADDVADAVYSVLNTIVPTSLQLIAMGTQMVAINPQLSLVAAMVLPSMLTVKVNNGEHKEMLRFHELAFVDLKNNLGKKKMKALIPQAVRTTYIAGLVVLCAGSIAVSGTTFDPEGFLSFLTALALFVEPIQVSNRC</sequence>
<dbReference type="Gramene" id="TRITD2Av1G179480.7">
    <property type="protein sequence ID" value="TRITD2Av1G179480.7"/>
    <property type="gene ID" value="TRITD2Av1G179480"/>
</dbReference>
<gene>
    <name evidence="6" type="ORF">TRITD_2Av1G179480</name>
</gene>
<keyword evidence="3 4" id="KW-0472">Membrane</keyword>
<evidence type="ECO:0000256" key="1">
    <source>
        <dbReference type="ARBA" id="ARBA00022692"/>
    </source>
</evidence>
<dbReference type="GO" id="GO:0016020">
    <property type="term" value="C:membrane"/>
    <property type="evidence" value="ECO:0007669"/>
    <property type="project" value="InterPro"/>
</dbReference>
<feature type="domain" description="ABC transmembrane type-1" evidence="5">
    <location>
        <begin position="1"/>
        <end position="61"/>
    </location>
</feature>
<feature type="transmembrane region" description="Helical" evidence="4">
    <location>
        <begin position="100"/>
        <end position="122"/>
    </location>
</feature>
<dbReference type="PROSITE" id="PS50929">
    <property type="entry name" value="ABC_TM1F"/>
    <property type="match status" value="1"/>
</dbReference>
<evidence type="ECO:0000256" key="4">
    <source>
        <dbReference type="SAM" id="Phobius"/>
    </source>
</evidence>
<proteinExistence type="predicted"/>
<dbReference type="Gene3D" id="1.20.1560.10">
    <property type="entry name" value="ABC transporter type 1, transmembrane domain"/>
    <property type="match status" value="2"/>
</dbReference>
<name>A0A9R1NW28_TRITD</name>
<keyword evidence="2 4" id="KW-1133">Transmembrane helix</keyword>
<evidence type="ECO:0000259" key="5">
    <source>
        <dbReference type="PROSITE" id="PS50929"/>
    </source>
</evidence>
<dbReference type="InterPro" id="IPR011527">
    <property type="entry name" value="ABC1_TM_dom"/>
</dbReference>
<keyword evidence="7" id="KW-1185">Reference proteome</keyword>
<dbReference type="SUPFAM" id="SSF90123">
    <property type="entry name" value="ABC transporter transmembrane region"/>
    <property type="match status" value="1"/>
</dbReference>
<dbReference type="AlphaFoldDB" id="A0A9R1NW28"/>
<protein>
    <recommendedName>
        <fullName evidence="5">ABC transmembrane type-1 domain-containing protein</fullName>
    </recommendedName>
</protein>
<evidence type="ECO:0000313" key="6">
    <source>
        <dbReference type="EMBL" id="VAH32217.1"/>
    </source>
</evidence>
<dbReference type="InterPro" id="IPR036640">
    <property type="entry name" value="ABC1_TM_sf"/>
</dbReference>
<evidence type="ECO:0000313" key="7">
    <source>
        <dbReference type="Proteomes" id="UP000324705"/>
    </source>
</evidence>
<accession>A0A9R1NW28</accession>
<reference evidence="6 7" key="1">
    <citation type="submission" date="2017-09" db="EMBL/GenBank/DDBJ databases">
        <authorList>
            <consortium name="International Durum Wheat Genome Sequencing Consortium (IDWGSC)"/>
            <person name="Milanesi L."/>
        </authorList>
    </citation>
    <scope>NUCLEOTIDE SEQUENCE [LARGE SCALE GENOMIC DNA]</scope>
    <source>
        <strain evidence="7">cv. Svevo</strain>
    </source>
</reference>
<organism evidence="6 7">
    <name type="scientific">Triticum turgidum subsp. durum</name>
    <name type="common">Durum wheat</name>
    <name type="synonym">Triticum durum</name>
    <dbReference type="NCBI Taxonomy" id="4567"/>
    <lineage>
        <taxon>Eukaryota</taxon>
        <taxon>Viridiplantae</taxon>
        <taxon>Streptophyta</taxon>
        <taxon>Embryophyta</taxon>
        <taxon>Tracheophyta</taxon>
        <taxon>Spermatophyta</taxon>
        <taxon>Magnoliopsida</taxon>
        <taxon>Liliopsida</taxon>
        <taxon>Poales</taxon>
        <taxon>Poaceae</taxon>
        <taxon>BOP clade</taxon>
        <taxon>Pooideae</taxon>
        <taxon>Triticodae</taxon>
        <taxon>Triticeae</taxon>
        <taxon>Triticinae</taxon>
        <taxon>Triticum</taxon>
    </lineage>
</organism>